<dbReference type="CDD" id="cd15904">
    <property type="entry name" value="TSPO_MBR"/>
    <property type="match status" value="1"/>
</dbReference>
<keyword evidence="3 6" id="KW-0812">Transmembrane</keyword>
<dbReference type="PANTHER" id="PTHR10057">
    <property type="entry name" value="PERIPHERAL-TYPE BENZODIAZEPINE RECEPTOR"/>
    <property type="match status" value="1"/>
</dbReference>
<dbReference type="STRING" id="50376.A0A517LBC0"/>
<dbReference type="PANTHER" id="PTHR10057:SF0">
    <property type="entry name" value="TRANSLOCATOR PROTEIN"/>
    <property type="match status" value="1"/>
</dbReference>
<evidence type="ECO:0000256" key="4">
    <source>
        <dbReference type="ARBA" id="ARBA00022989"/>
    </source>
</evidence>
<dbReference type="OrthoDB" id="8841220at2759"/>
<dbReference type="InterPro" id="IPR038330">
    <property type="entry name" value="TspO/MBR-related_sf"/>
</dbReference>
<keyword evidence="8" id="KW-1185">Reference proteome</keyword>
<protein>
    <recommendedName>
        <fullName evidence="9">Translocator protein</fullName>
    </recommendedName>
</protein>
<name>A0A517LBC0_9PEZI</name>
<dbReference type="FunFam" id="1.20.1260.100:FF:000001">
    <property type="entry name" value="translocator protein 2"/>
    <property type="match status" value="1"/>
</dbReference>
<feature type="transmembrane region" description="Helical" evidence="6">
    <location>
        <begin position="57"/>
        <end position="79"/>
    </location>
</feature>
<organism evidence="7 8">
    <name type="scientific">Venturia effusa</name>
    <dbReference type="NCBI Taxonomy" id="50376"/>
    <lineage>
        <taxon>Eukaryota</taxon>
        <taxon>Fungi</taxon>
        <taxon>Dikarya</taxon>
        <taxon>Ascomycota</taxon>
        <taxon>Pezizomycotina</taxon>
        <taxon>Dothideomycetes</taxon>
        <taxon>Pleosporomycetidae</taxon>
        <taxon>Venturiales</taxon>
        <taxon>Venturiaceae</taxon>
        <taxon>Venturia</taxon>
    </lineage>
</organism>
<feature type="transmembrane region" description="Helical" evidence="6">
    <location>
        <begin position="126"/>
        <end position="144"/>
    </location>
</feature>
<feature type="transmembrane region" description="Helical" evidence="6">
    <location>
        <begin position="150"/>
        <end position="174"/>
    </location>
</feature>
<evidence type="ECO:0000256" key="6">
    <source>
        <dbReference type="SAM" id="Phobius"/>
    </source>
</evidence>
<evidence type="ECO:0000256" key="1">
    <source>
        <dbReference type="ARBA" id="ARBA00004141"/>
    </source>
</evidence>
<dbReference type="AlphaFoldDB" id="A0A517LBC0"/>
<dbReference type="Gene3D" id="1.20.1260.100">
    <property type="entry name" value="TspO/MBR protein"/>
    <property type="match status" value="1"/>
</dbReference>
<comment type="similarity">
    <text evidence="2">Belongs to the TspO/BZRP family.</text>
</comment>
<comment type="subcellular location">
    <subcellularLocation>
        <location evidence="1">Membrane</location>
        <topology evidence="1">Multi-pass membrane protein</topology>
    </subcellularLocation>
</comment>
<evidence type="ECO:0008006" key="9">
    <source>
        <dbReference type="Google" id="ProtNLM"/>
    </source>
</evidence>
<feature type="transmembrane region" description="Helical" evidence="6">
    <location>
        <begin position="99"/>
        <end position="119"/>
    </location>
</feature>
<keyword evidence="4 6" id="KW-1133">Transmembrane helix</keyword>
<evidence type="ECO:0000313" key="8">
    <source>
        <dbReference type="Proteomes" id="UP000316270"/>
    </source>
</evidence>
<feature type="transmembrane region" description="Helical" evidence="6">
    <location>
        <begin position="12"/>
        <end position="36"/>
    </location>
</feature>
<keyword evidence="5 6" id="KW-0472">Membrane</keyword>
<reference evidence="7 8" key="1">
    <citation type="submission" date="2019-07" db="EMBL/GenBank/DDBJ databases">
        <title>Finished genome of Venturia effusa.</title>
        <authorList>
            <person name="Young C.A."/>
            <person name="Cox M.P."/>
            <person name="Ganley A.R.D."/>
            <person name="David W.J."/>
        </authorList>
    </citation>
    <scope>NUCLEOTIDE SEQUENCE [LARGE SCALE GENOMIC DNA]</scope>
    <source>
        <strain evidence="8">albino</strain>
    </source>
</reference>
<dbReference type="InterPro" id="IPR004307">
    <property type="entry name" value="TspO_MBR"/>
</dbReference>
<dbReference type="GO" id="GO:0033013">
    <property type="term" value="P:tetrapyrrole metabolic process"/>
    <property type="evidence" value="ECO:0007669"/>
    <property type="project" value="UniProtKB-ARBA"/>
</dbReference>
<dbReference type="PIRSF" id="PIRSF005859">
    <property type="entry name" value="PBR"/>
    <property type="match status" value="1"/>
</dbReference>
<dbReference type="Proteomes" id="UP000316270">
    <property type="component" value="Chromosome 8"/>
</dbReference>
<accession>A0A517LBC0</accession>
<dbReference type="EMBL" id="CP042192">
    <property type="protein sequence ID" value="QDS72924.1"/>
    <property type="molecule type" value="Genomic_DNA"/>
</dbReference>
<evidence type="ECO:0000256" key="5">
    <source>
        <dbReference type="ARBA" id="ARBA00023136"/>
    </source>
</evidence>
<proteinExistence type="inferred from homology"/>
<dbReference type="Pfam" id="PF03073">
    <property type="entry name" value="TspO_MBR"/>
    <property type="match status" value="1"/>
</dbReference>
<evidence type="ECO:0000256" key="3">
    <source>
        <dbReference type="ARBA" id="ARBA00022692"/>
    </source>
</evidence>
<gene>
    <name evidence="7" type="ORF">FKW77_008030</name>
</gene>
<evidence type="ECO:0000256" key="2">
    <source>
        <dbReference type="ARBA" id="ARBA00007524"/>
    </source>
</evidence>
<evidence type="ECO:0000313" key="7">
    <source>
        <dbReference type="EMBL" id="QDS72924.1"/>
    </source>
</evidence>
<dbReference type="GO" id="GO:0005741">
    <property type="term" value="C:mitochondrial outer membrane"/>
    <property type="evidence" value="ECO:0007669"/>
    <property type="project" value="TreeGrafter"/>
</dbReference>
<sequence length="189" mass="20856">MTSHIASLTLPSFVFASPAVAILTPLALGNAIGFITRPDKTKRQYKELKQPPLNPPAWVFAPVWSALYAGMGYASHRAWMAGMNSSFDPQAVTLAKHGATLYTVQLGLNLIWMPLFFGLRRPKEALADIVALVGTTSYLIYVWGKVDTTASWLMVPYLGWLSFATYLTIGCGILNEWDFSNKQVVPKTE</sequence>